<dbReference type="InterPro" id="IPR012853">
    <property type="entry name" value="CPT"/>
</dbReference>
<name>A0A4S4JUZ1_ALKAL</name>
<evidence type="ECO:0000256" key="2">
    <source>
        <dbReference type="PIRSR" id="PIRSR007531-2"/>
    </source>
</evidence>
<dbReference type="AlphaFoldDB" id="A0A4S4JUZ1"/>
<proteinExistence type="predicted"/>
<dbReference type="GO" id="GO:0016740">
    <property type="term" value="F:transferase activity"/>
    <property type="evidence" value="ECO:0007669"/>
    <property type="project" value="UniProtKB-KW"/>
</dbReference>
<protein>
    <submittedName>
        <fullName evidence="3">Chloramphenicol phosphotransferase</fullName>
    </submittedName>
</protein>
<feature type="active site" evidence="1">
    <location>
        <position position="41"/>
    </location>
</feature>
<dbReference type="Pfam" id="PF07931">
    <property type="entry name" value="CPT"/>
    <property type="match status" value="1"/>
</dbReference>
<evidence type="ECO:0000256" key="1">
    <source>
        <dbReference type="PIRSR" id="PIRSR007531-1"/>
    </source>
</evidence>
<dbReference type="GO" id="GO:0005524">
    <property type="term" value="F:ATP binding"/>
    <property type="evidence" value="ECO:0007669"/>
    <property type="project" value="InterPro"/>
</dbReference>
<sequence>MLKINKGKIVFLNGVPRAGKSSVATELQIISDEIWIHIGVDNTASIIDSKFSPAMGLRPGGEFPELEETVTKLYLALFDSIKAYSDQGFSVVVDVGFHHHYVSKWNPMKEMQKILHDYRFFVFSIYCPDEVIMQRRMATWGNQLENGQIPEPVLRWQKAVYGNTEYEKRFDTSKLTSREIAEEVLTIVDR</sequence>
<dbReference type="Gene3D" id="3.40.50.300">
    <property type="entry name" value="P-loop containing nucleotide triphosphate hydrolases"/>
    <property type="match status" value="1"/>
</dbReference>
<reference evidence="3 4" key="1">
    <citation type="submission" date="2014-01" db="EMBL/GenBank/DDBJ databases">
        <title>Draft genome sequencing of Bacillus alcalophilus CGMCC 1.3604.</title>
        <authorList>
            <person name="Yang J."/>
            <person name="Diao L."/>
            <person name="Yang S."/>
        </authorList>
    </citation>
    <scope>NUCLEOTIDE SEQUENCE [LARGE SCALE GENOMIC DNA]</scope>
    <source>
        <strain evidence="3 4">CGMCC 1.3604</strain>
    </source>
</reference>
<evidence type="ECO:0000313" key="3">
    <source>
        <dbReference type="EMBL" id="THG88914.1"/>
    </source>
</evidence>
<organism evidence="3 4">
    <name type="scientific">Alkalihalobacillus alcalophilus ATCC 27647 = CGMCC 1.3604</name>
    <dbReference type="NCBI Taxonomy" id="1218173"/>
    <lineage>
        <taxon>Bacteria</taxon>
        <taxon>Bacillati</taxon>
        <taxon>Bacillota</taxon>
        <taxon>Bacilli</taxon>
        <taxon>Bacillales</taxon>
        <taxon>Bacillaceae</taxon>
        <taxon>Alkalihalobacillus</taxon>
    </lineage>
</organism>
<accession>A0A4S4JUZ1</accession>
<dbReference type="InterPro" id="IPR027417">
    <property type="entry name" value="P-loop_NTPase"/>
</dbReference>
<dbReference type="PIRSF" id="PIRSF007531">
    <property type="entry name" value="CPT"/>
    <property type="match status" value="1"/>
</dbReference>
<feature type="binding site" evidence="2">
    <location>
        <begin position="14"/>
        <end position="21"/>
    </location>
    <ligand>
        <name>ATP</name>
        <dbReference type="ChEBI" id="CHEBI:30616"/>
    </ligand>
</feature>
<keyword evidence="3" id="KW-0808">Transferase</keyword>
<gene>
    <name evidence="3" type="ORF">AJ85_20595</name>
</gene>
<dbReference type="SUPFAM" id="SSF52540">
    <property type="entry name" value="P-loop containing nucleoside triphosphate hydrolases"/>
    <property type="match status" value="1"/>
</dbReference>
<comment type="caution">
    <text evidence="3">The sequence shown here is derived from an EMBL/GenBank/DDBJ whole genome shotgun (WGS) entry which is preliminary data.</text>
</comment>
<dbReference type="Proteomes" id="UP000297014">
    <property type="component" value="Unassembled WGS sequence"/>
</dbReference>
<evidence type="ECO:0000313" key="4">
    <source>
        <dbReference type="Proteomes" id="UP000297014"/>
    </source>
</evidence>
<dbReference type="EMBL" id="JALP01000293">
    <property type="protein sequence ID" value="THG88914.1"/>
    <property type="molecule type" value="Genomic_DNA"/>
</dbReference>